<reference evidence="1 2" key="1">
    <citation type="submission" date="2023-09" db="EMBL/GenBank/DDBJ databases">
        <title>The genome sequence of Streptomyces anthocyanicus.</title>
        <authorList>
            <person name="Mo P."/>
        </authorList>
    </citation>
    <scope>NUCLEOTIDE SEQUENCE [LARGE SCALE GENOMIC DNA]</scope>
    <source>
        <strain evidence="1 2">JCM 4387</strain>
    </source>
</reference>
<sequence>MSRIEETIDISRRPDEVFSYLTDPKHIAEWEESAVAVRTLSEGPLGVGSRFQVQRRIGRLKVPMTMEVTEFNPPRSWHFHGVNGPVRSDLQGTIEPVDDGERSRLTLSVDLEPHGMGKVLVPLAVKPLVRKEIPRDEAHLKELLEAGAS</sequence>
<proteinExistence type="predicted"/>
<dbReference type="InterPro" id="IPR019587">
    <property type="entry name" value="Polyketide_cyclase/dehydratase"/>
</dbReference>
<dbReference type="Pfam" id="PF10604">
    <property type="entry name" value="Polyketide_cyc2"/>
    <property type="match status" value="1"/>
</dbReference>
<accession>A0ABY9UIN0</accession>
<evidence type="ECO:0000313" key="1">
    <source>
        <dbReference type="EMBL" id="WND22705.1"/>
    </source>
</evidence>
<evidence type="ECO:0000313" key="2">
    <source>
        <dbReference type="Proteomes" id="UP001249394"/>
    </source>
</evidence>
<dbReference type="Proteomes" id="UP001249394">
    <property type="component" value="Chromosome"/>
</dbReference>
<keyword evidence="2" id="KW-1185">Reference proteome</keyword>
<name>A0ABY9UIN0_STRVL</name>
<dbReference type="EMBL" id="CP134213">
    <property type="protein sequence ID" value="WND22705.1"/>
    <property type="molecule type" value="Genomic_DNA"/>
</dbReference>
<dbReference type="InterPro" id="IPR023393">
    <property type="entry name" value="START-like_dom_sf"/>
</dbReference>
<dbReference type="SUPFAM" id="SSF55961">
    <property type="entry name" value="Bet v1-like"/>
    <property type="match status" value="1"/>
</dbReference>
<organism evidence="1 2">
    <name type="scientific">Streptomyces violaceus</name>
    <name type="common">Streptomyces venezuelae</name>
    <dbReference type="NCBI Taxonomy" id="1936"/>
    <lineage>
        <taxon>Bacteria</taxon>
        <taxon>Bacillati</taxon>
        <taxon>Actinomycetota</taxon>
        <taxon>Actinomycetes</taxon>
        <taxon>Kitasatosporales</taxon>
        <taxon>Streptomycetaceae</taxon>
        <taxon>Streptomyces</taxon>
    </lineage>
</organism>
<protein>
    <submittedName>
        <fullName evidence="1">SRPBCC family protein</fullName>
    </submittedName>
</protein>
<gene>
    <name evidence="1" type="ORF">RI060_37500</name>
</gene>
<dbReference type="Gene3D" id="3.30.530.20">
    <property type="match status" value="1"/>
</dbReference>